<protein>
    <submittedName>
        <fullName evidence="1">7313_t:CDS:1</fullName>
    </submittedName>
</protein>
<dbReference type="EMBL" id="CAMKVN010010282">
    <property type="protein sequence ID" value="CAI2193973.1"/>
    <property type="molecule type" value="Genomic_DNA"/>
</dbReference>
<evidence type="ECO:0000313" key="1">
    <source>
        <dbReference type="EMBL" id="CAI2193973.1"/>
    </source>
</evidence>
<feature type="non-terminal residue" evidence="1">
    <location>
        <position position="1"/>
    </location>
</feature>
<comment type="caution">
    <text evidence="1">The sequence shown here is derived from an EMBL/GenBank/DDBJ whole genome shotgun (WGS) entry which is preliminary data.</text>
</comment>
<accession>A0A9W4T601</accession>
<dbReference type="OrthoDB" id="2443369at2759"/>
<dbReference type="Proteomes" id="UP001153678">
    <property type="component" value="Unassembled WGS sequence"/>
</dbReference>
<proteinExistence type="predicted"/>
<evidence type="ECO:0000313" key="2">
    <source>
        <dbReference type="Proteomes" id="UP001153678"/>
    </source>
</evidence>
<sequence>DQTTPRTKKEIISPTESFEDILDWYKRIDNTLEEKNKTSDRSLISK</sequence>
<gene>
    <name evidence="1" type="ORF">FWILDA_LOCUS16344</name>
</gene>
<reference evidence="1" key="1">
    <citation type="submission" date="2022-08" db="EMBL/GenBank/DDBJ databases">
        <authorList>
            <person name="Kallberg Y."/>
            <person name="Tangrot J."/>
            <person name="Rosling A."/>
        </authorList>
    </citation>
    <scope>NUCLEOTIDE SEQUENCE</scope>
    <source>
        <strain evidence="1">Wild A</strain>
    </source>
</reference>
<organism evidence="1 2">
    <name type="scientific">Funneliformis geosporum</name>
    <dbReference type="NCBI Taxonomy" id="1117311"/>
    <lineage>
        <taxon>Eukaryota</taxon>
        <taxon>Fungi</taxon>
        <taxon>Fungi incertae sedis</taxon>
        <taxon>Mucoromycota</taxon>
        <taxon>Glomeromycotina</taxon>
        <taxon>Glomeromycetes</taxon>
        <taxon>Glomerales</taxon>
        <taxon>Glomeraceae</taxon>
        <taxon>Funneliformis</taxon>
    </lineage>
</organism>
<name>A0A9W4T601_9GLOM</name>
<dbReference type="AlphaFoldDB" id="A0A9W4T601"/>
<keyword evidence="2" id="KW-1185">Reference proteome</keyword>